<evidence type="ECO:0000313" key="1">
    <source>
        <dbReference type="EMBL" id="VAW77817.1"/>
    </source>
</evidence>
<dbReference type="SUPFAM" id="SSF53756">
    <property type="entry name" value="UDP-Glycosyltransferase/glycogen phosphorylase"/>
    <property type="match status" value="1"/>
</dbReference>
<protein>
    <recommendedName>
        <fullName evidence="2">Glycosyltransferase subfamily 4-like N-terminal domain-containing protein</fullName>
    </recommendedName>
</protein>
<proteinExistence type="predicted"/>
<name>A0A3B0YQN4_9ZZZZ</name>
<organism evidence="1">
    <name type="scientific">hydrothermal vent metagenome</name>
    <dbReference type="NCBI Taxonomy" id="652676"/>
    <lineage>
        <taxon>unclassified sequences</taxon>
        <taxon>metagenomes</taxon>
        <taxon>ecological metagenomes</taxon>
    </lineage>
</organism>
<dbReference type="AlphaFoldDB" id="A0A3B0YQN4"/>
<reference evidence="1" key="1">
    <citation type="submission" date="2018-06" db="EMBL/GenBank/DDBJ databases">
        <authorList>
            <person name="Zhirakovskaya E."/>
        </authorList>
    </citation>
    <scope>NUCLEOTIDE SEQUENCE</scope>
</reference>
<sequence>MKIALFVDQFPKLSETFILNQIDGLLERGHEVTIFPCQHSGETRLQGIIENRRLMDVVYYPVDTGTTFLCKVRLRFHLAILRMKYAKSIARLRKAFTQYPHIGSWRTALIRAEPLLRQADKFDLLFAHFGPNGLRASWYRDAGLVSAPLVTVFHGFDLSTYLNQYGDQVYEP</sequence>
<dbReference type="Gene3D" id="3.40.50.2000">
    <property type="entry name" value="Glycogen Phosphorylase B"/>
    <property type="match status" value="1"/>
</dbReference>
<dbReference type="EMBL" id="UOFM01000236">
    <property type="protein sequence ID" value="VAW77817.1"/>
    <property type="molecule type" value="Genomic_DNA"/>
</dbReference>
<evidence type="ECO:0008006" key="2">
    <source>
        <dbReference type="Google" id="ProtNLM"/>
    </source>
</evidence>
<gene>
    <name evidence="1" type="ORF">MNBD_GAMMA14-2192</name>
</gene>
<feature type="non-terminal residue" evidence="1">
    <location>
        <position position="172"/>
    </location>
</feature>
<accession>A0A3B0YQN4</accession>